<evidence type="ECO:0000256" key="1">
    <source>
        <dbReference type="SAM" id="MobiDB-lite"/>
    </source>
</evidence>
<sequence length="427" mass="47506">MILKLVLLFSPVLVITESAFSFSPMTSYRNPPPFFPVDPALSSGILAQIQNLSPLFNFHSMRDSQARNQIQYQNPAENEILKVTLSDTGSTEQTNDQGNTIQIMNKSNPTKRPDRDVPKSSPKSPSAVFPAEIPFGPIKFLKFSPIVENIFPVRQPSKDRSLSSPIDIKMETMIASAETGTQNGKVSDTDINKEVRSILQLLAPPLFRRLGQVNFEAQPHPQRSTPNSKCDSVVCTTPNFQGDCKIEEVRAPLKDAGSSFSDLTGCCPIHFCTHPDGSVETHFGLRRPSQQVQEKPSEIEDDDIVRQLGFSNEVDSEENSSSEMDNGRAPEDRTTEHREEKPKVGEVKNNLRAPMVSPFDIFSMLDDLPFPPQVKDALKTGNAKIQGPLVITATFSSSDDPKNNPFKMFEQQQSGQPSFFRPLQFIH</sequence>
<protein>
    <submittedName>
        <fullName evidence="3">Uncharacterized protein</fullName>
    </submittedName>
</protein>
<evidence type="ECO:0000313" key="4">
    <source>
        <dbReference type="Proteomes" id="UP000708208"/>
    </source>
</evidence>
<dbReference type="EMBL" id="CAJVCH010341881">
    <property type="protein sequence ID" value="CAG7815331.1"/>
    <property type="molecule type" value="Genomic_DNA"/>
</dbReference>
<feature type="chain" id="PRO_5035244853" evidence="2">
    <location>
        <begin position="22"/>
        <end position="427"/>
    </location>
</feature>
<accession>A0A8J2KKQ7</accession>
<proteinExistence type="predicted"/>
<reference evidence="3" key="1">
    <citation type="submission" date="2021-06" db="EMBL/GenBank/DDBJ databases">
        <authorList>
            <person name="Hodson N. C."/>
            <person name="Mongue J. A."/>
            <person name="Jaron S. K."/>
        </authorList>
    </citation>
    <scope>NUCLEOTIDE SEQUENCE</scope>
</reference>
<evidence type="ECO:0000256" key="2">
    <source>
        <dbReference type="SAM" id="SignalP"/>
    </source>
</evidence>
<organism evidence="3 4">
    <name type="scientific">Allacma fusca</name>
    <dbReference type="NCBI Taxonomy" id="39272"/>
    <lineage>
        <taxon>Eukaryota</taxon>
        <taxon>Metazoa</taxon>
        <taxon>Ecdysozoa</taxon>
        <taxon>Arthropoda</taxon>
        <taxon>Hexapoda</taxon>
        <taxon>Collembola</taxon>
        <taxon>Symphypleona</taxon>
        <taxon>Sminthuridae</taxon>
        <taxon>Allacma</taxon>
    </lineage>
</organism>
<gene>
    <name evidence="3" type="ORF">AFUS01_LOCUS26016</name>
</gene>
<feature type="region of interest" description="Disordered" evidence="1">
    <location>
        <begin position="89"/>
        <end position="128"/>
    </location>
</feature>
<keyword evidence="4" id="KW-1185">Reference proteome</keyword>
<comment type="caution">
    <text evidence="3">The sequence shown here is derived from an EMBL/GenBank/DDBJ whole genome shotgun (WGS) entry which is preliminary data.</text>
</comment>
<feature type="compositionally biased region" description="Polar residues" evidence="1">
    <location>
        <begin position="89"/>
        <end position="110"/>
    </location>
</feature>
<evidence type="ECO:0000313" key="3">
    <source>
        <dbReference type="EMBL" id="CAG7815331.1"/>
    </source>
</evidence>
<dbReference type="Proteomes" id="UP000708208">
    <property type="component" value="Unassembled WGS sequence"/>
</dbReference>
<keyword evidence="2" id="KW-0732">Signal</keyword>
<name>A0A8J2KKQ7_9HEXA</name>
<feature type="region of interest" description="Disordered" evidence="1">
    <location>
        <begin position="311"/>
        <end position="347"/>
    </location>
</feature>
<dbReference type="AlphaFoldDB" id="A0A8J2KKQ7"/>
<feature type="compositionally biased region" description="Basic and acidic residues" evidence="1">
    <location>
        <begin position="325"/>
        <end position="346"/>
    </location>
</feature>
<feature type="signal peptide" evidence="2">
    <location>
        <begin position="1"/>
        <end position="21"/>
    </location>
</feature>